<dbReference type="Proteomes" id="UP000187261">
    <property type="component" value="Unassembled WGS sequence"/>
</dbReference>
<dbReference type="STRING" id="1121284.SAMN05660493_02740"/>
<name>A0A1U7PYM1_9FLAO</name>
<evidence type="ECO:0000313" key="1">
    <source>
        <dbReference type="EMBL" id="SIT98009.1"/>
    </source>
</evidence>
<accession>A0A1U7PYM1</accession>
<organism evidence="1 2">
    <name type="scientific">Epilithonimonas bovis DSM 19482</name>
    <dbReference type="NCBI Taxonomy" id="1121284"/>
    <lineage>
        <taxon>Bacteria</taxon>
        <taxon>Pseudomonadati</taxon>
        <taxon>Bacteroidota</taxon>
        <taxon>Flavobacteriia</taxon>
        <taxon>Flavobacteriales</taxon>
        <taxon>Weeksellaceae</taxon>
        <taxon>Chryseobacterium group</taxon>
        <taxon>Epilithonimonas</taxon>
    </lineage>
</organism>
<dbReference type="OrthoDB" id="9983010at2"/>
<keyword evidence="2" id="KW-1185">Reference proteome</keyword>
<proteinExistence type="predicted"/>
<dbReference type="RefSeq" id="WP_143746032.1">
    <property type="nucleotide sequence ID" value="NZ_FTPU01000038.1"/>
</dbReference>
<gene>
    <name evidence="1" type="ORF">SAMN05660493_02740</name>
</gene>
<protein>
    <submittedName>
        <fullName evidence="1">Uncharacterized protein</fullName>
    </submittedName>
</protein>
<dbReference type="EMBL" id="FTPU01000038">
    <property type="protein sequence ID" value="SIT98009.1"/>
    <property type="molecule type" value="Genomic_DNA"/>
</dbReference>
<sequence>MARLFFFEKVIIDENTLNMFMLLGFIKKIFGGKLEKSGARVGETLGNDEKINHFLKEISLFAFEQRLKTI</sequence>
<dbReference type="AlphaFoldDB" id="A0A1U7PYM1"/>
<reference evidence="2" key="1">
    <citation type="submission" date="2016-10" db="EMBL/GenBank/DDBJ databases">
        <authorList>
            <person name="Varghese N."/>
            <person name="Submissions S."/>
        </authorList>
    </citation>
    <scope>NUCLEOTIDE SEQUENCE [LARGE SCALE GENOMIC DNA]</scope>
    <source>
        <strain evidence="2">DSM 19482</strain>
    </source>
</reference>
<evidence type="ECO:0000313" key="2">
    <source>
        <dbReference type="Proteomes" id="UP000187261"/>
    </source>
</evidence>